<protein>
    <submittedName>
        <fullName evidence="1">Uncharacterized protein</fullName>
    </submittedName>
</protein>
<dbReference type="EMBL" id="OX395136">
    <property type="protein sequence ID" value="CAI5787546.1"/>
    <property type="molecule type" value="Genomic_DNA"/>
</dbReference>
<sequence length="110" mass="12374">MQAALRYSPEPRAASRWDREGGAELQEALERRSCCAWPGLGWQVRAAPPTPLLATDVVSLRNSDHYCKGSKLENANHGELMPICAVLLDFVYFQQNPVLPQKIYKMDKTT</sequence>
<proteinExistence type="predicted"/>
<organism evidence="1 2">
    <name type="scientific">Podarcis lilfordi</name>
    <name type="common">Lilford's wall lizard</name>
    <dbReference type="NCBI Taxonomy" id="74358"/>
    <lineage>
        <taxon>Eukaryota</taxon>
        <taxon>Metazoa</taxon>
        <taxon>Chordata</taxon>
        <taxon>Craniata</taxon>
        <taxon>Vertebrata</taxon>
        <taxon>Euteleostomi</taxon>
        <taxon>Lepidosauria</taxon>
        <taxon>Squamata</taxon>
        <taxon>Bifurcata</taxon>
        <taxon>Unidentata</taxon>
        <taxon>Episquamata</taxon>
        <taxon>Laterata</taxon>
        <taxon>Lacertibaenia</taxon>
        <taxon>Lacertidae</taxon>
        <taxon>Podarcis</taxon>
    </lineage>
</organism>
<keyword evidence="2" id="KW-1185">Reference proteome</keyword>
<name>A0AA35L1F5_9SAUR</name>
<evidence type="ECO:0000313" key="1">
    <source>
        <dbReference type="EMBL" id="CAI5787546.1"/>
    </source>
</evidence>
<dbReference type="Proteomes" id="UP001178461">
    <property type="component" value="Chromosome 11"/>
</dbReference>
<gene>
    <name evidence="1" type="ORF">PODLI_1B036543</name>
</gene>
<reference evidence="1" key="1">
    <citation type="submission" date="2022-12" db="EMBL/GenBank/DDBJ databases">
        <authorList>
            <person name="Alioto T."/>
            <person name="Alioto T."/>
            <person name="Gomez Garrido J."/>
        </authorList>
    </citation>
    <scope>NUCLEOTIDE SEQUENCE</scope>
</reference>
<evidence type="ECO:0000313" key="2">
    <source>
        <dbReference type="Proteomes" id="UP001178461"/>
    </source>
</evidence>
<dbReference type="AlphaFoldDB" id="A0AA35L1F5"/>
<accession>A0AA35L1F5</accession>